<evidence type="ECO:0000313" key="5">
    <source>
        <dbReference type="Proteomes" id="UP000249757"/>
    </source>
</evidence>
<feature type="transmembrane region" description="Helical" evidence="1">
    <location>
        <begin position="53"/>
        <end position="72"/>
    </location>
</feature>
<keyword evidence="1" id="KW-0812">Transmembrane</keyword>
<reference evidence="5" key="4">
    <citation type="journal article" date="2022" name="Microb. Genom.">
        <title>A global pangenome for the wheat fungal pathogen Pyrenophora tritici-repentis and prediction of effector protein structural homology.</title>
        <authorList>
            <person name="Moolhuijzen P.M."/>
            <person name="See P.T."/>
            <person name="Shi G."/>
            <person name="Powell H.R."/>
            <person name="Cockram J."/>
            <person name="Jorgensen L.N."/>
            <person name="Benslimane H."/>
            <person name="Strelkov S.E."/>
            <person name="Turner J."/>
            <person name="Liu Z."/>
            <person name="Moffat C.S."/>
        </authorList>
    </citation>
    <scope>NUCLEOTIDE SEQUENCE [LARGE SCALE GENOMIC DNA]</scope>
</reference>
<feature type="transmembrane region" description="Helical" evidence="1">
    <location>
        <begin position="147"/>
        <end position="172"/>
    </location>
</feature>
<evidence type="ECO:0000313" key="2">
    <source>
        <dbReference type="EMBL" id="KAF7570228.1"/>
    </source>
</evidence>
<reference evidence="2 4" key="1">
    <citation type="journal article" date="2018" name="BMC Genomics">
        <title>Comparative genomics of the wheat fungal pathogen Pyrenophora tritici-repentis reveals chromosomal variations and genome plasticity.</title>
        <authorList>
            <person name="Moolhuijzen P."/>
            <person name="See P.T."/>
            <person name="Hane J.K."/>
            <person name="Shi G."/>
            <person name="Liu Z."/>
            <person name="Oliver R.P."/>
            <person name="Moffat C.S."/>
        </authorList>
    </citation>
    <scope>NUCLEOTIDE SEQUENCE [LARGE SCALE GENOMIC DNA]</scope>
    <source>
        <strain evidence="2">M4</strain>
    </source>
</reference>
<sequence>MGFGGAALKFGSTALYALEFACAAVVLGIYSYFLAVEADRDARIPTWQKAVTGLSGAVVLYTIFAVLLTCCLGGKKIFAFLGILFNLLCCGAMIAIAVLTRDGASSCKGNVQTPLGNGPASSKQGFGSNGQGDQITYAASLGTICKLNTACMAVAIIGAVLFLLSALVQVLLMRHHKKEKAFGPGPSNGYTAGSRMKFWQRKKAARTTGHRDPEVGTIPTATAGGLAAPAAAHDYRPSHDTAYTGSTVASPNAYDSNKPVTGGYHTAPHVAPGAGYAANGTTNQYGSATNY</sequence>
<keyword evidence="1" id="KW-0472">Membrane</keyword>
<dbReference type="EMBL" id="NRDI02000018">
    <property type="protein sequence ID" value="KAI1510107.1"/>
    <property type="molecule type" value="Genomic_DNA"/>
</dbReference>
<accession>A0A2W1D8B8</accession>
<keyword evidence="5" id="KW-1185">Reference proteome</keyword>
<keyword evidence="1" id="KW-1133">Transmembrane helix</keyword>
<gene>
    <name evidence="3" type="ORF">Ptr86124_011145</name>
    <name evidence="2" type="ORF">PtrM4_102300</name>
</gene>
<dbReference type="Proteomes" id="UP000245464">
    <property type="component" value="Chromosome 5"/>
</dbReference>
<evidence type="ECO:0000313" key="3">
    <source>
        <dbReference type="EMBL" id="KAI1510107.1"/>
    </source>
</evidence>
<reference evidence="3" key="3">
    <citation type="journal article" date="2022" name="bioRxiv">
        <title>A global pangenome for the wheat fungal pathogen Pyrenophora tritici-repentis and prediction of effector protein structural homology.</title>
        <authorList>
            <person name="Moolhuijzen P."/>
            <person name="See P.T."/>
            <person name="Shi G."/>
            <person name="Powell H.R."/>
            <person name="Cockram J."/>
            <person name="Jorgensen L.N."/>
            <person name="Benslimane H."/>
            <person name="Strelkov S.E."/>
            <person name="Turner J."/>
            <person name="Liu Z."/>
            <person name="Moffat C.S."/>
        </authorList>
    </citation>
    <scope>NUCLEOTIDE SEQUENCE</scope>
    <source>
        <strain evidence="3">86-124</strain>
    </source>
</reference>
<evidence type="ECO:0000313" key="4">
    <source>
        <dbReference type="Proteomes" id="UP000245464"/>
    </source>
</evidence>
<comment type="caution">
    <text evidence="2">The sequence shown here is derived from an EMBL/GenBank/DDBJ whole genome shotgun (WGS) entry which is preliminary data.</text>
</comment>
<proteinExistence type="predicted"/>
<dbReference type="EMBL" id="NQIK02000005">
    <property type="protein sequence ID" value="KAF7570228.1"/>
    <property type="molecule type" value="Genomic_DNA"/>
</dbReference>
<organism evidence="2 4">
    <name type="scientific">Pyrenophora tritici-repentis</name>
    <dbReference type="NCBI Taxonomy" id="45151"/>
    <lineage>
        <taxon>Eukaryota</taxon>
        <taxon>Fungi</taxon>
        <taxon>Dikarya</taxon>
        <taxon>Ascomycota</taxon>
        <taxon>Pezizomycotina</taxon>
        <taxon>Dothideomycetes</taxon>
        <taxon>Pleosporomycetidae</taxon>
        <taxon>Pleosporales</taxon>
        <taxon>Pleosporineae</taxon>
        <taxon>Pleosporaceae</taxon>
        <taxon>Pyrenophora</taxon>
    </lineage>
</organism>
<reference evidence="3" key="2">
    <citation type="submission" date="2021-05" db="EMBL/GenBank/DDBJ databases">
        <authorList>
            <person name="Moolhuijzen P.M."/>
            <person name="Moffat C.S."/>
        </authorList>
    </citation>
    <scope>NUCLEOTIDE SEQUENCE</scope>
    <source>
        <strain evidence="3">86-124</strain>
    </source>
</reference>
<protein>
    <submittedName>
        <fullName evidence="2">Atrophin-1 multi-domain protein</fullName>
    </submittedName>
</protein>
<dbReference type="AlphaFoldDB" id="A0A2W1D8B8"/>
<dbReference type="Proteomes" id="UP000249757">
    <property type="component" value="Unassembled WGS sequence"/>
</dbReference>
<evidence type="ECO:0000256" key="1">
    <source>
        <dbReference type="SAM" id="Phobius"/>
    </source>
</evidence>
<dbReference type="OrthoDB" id="5342507at2759"/>
<feature type="transmembrane region" description="Helical" evidence="1">
    <location>
        <begin position="79"/>
        <end position="99"/>
    </location>
</feature>
<feature type="transmembrane region" description="Helical" evidence="1">
    <location>
        <begin position="12"/>
        <end position="33"/>
    </location>
</feature>
<name>A0A2W1D8B8_9PLEO</name>